<evidence type="ECO:0000313" key="7">
    <source>
        <dbReference type="EMBL" id="EDR10668.1"/>
    </source>
</evidence>
<dbReference type="AlphaFoldDB" id="B0D537"/>
<protein>
    <submittedName>
        <fullName evidence="7">Predicted protein</fullName>
    </submittedName>
</protein>
<dbReference type="PANTHER" id="PTHR31313">
    <property type="entry name" value="TY1 ENHANCER ACTIVATOR"/>
    <property type="match status" value="1"/>
</dbReference>
<dbReference type="HOGENOM" id="CLU_1102949_0_0_1"/>
<keyword evidence="3" id="KW-0805">Transcription regulation</keyword>
<gene>
    <name evidence="7" type="ORF">LACBIDRAFT_325489</name>
</gene>
<keyword evidence="2" id="KW-0862">Zinc</keyword>
<evidence type="ECO:0000256" key="3">
    <source>
        <dbReference type="ARBA" id="ARBA00023015"/>
    </source>
</evidence>
<dbReference type="Proteomes" id="UP000001194">
    <property type="component" value="Unassembled WGS sequence"/>
</dbReference>
<dbReference type="PANTHER" id="PTHR31313:SF81">
    <property type="entry name" value="TY1 ENHANCER ACTIVATOR"/>
    <property type="match status" value="1"/>
</dbReference>
<name>B0D537_LACBS</name>
<sequence length="252" mass="27609">MIFSPPVAALCGFLCSPNALRPGVCGIWPAAPSPCGFRRLGRCLLVSVKRWGQGTWGSVVWWIYAGMRDMLVSGGSFGRRMWVLGGDLLPFLWMEIGTQICCNADLSTSSSNSSPPGVSVSSRRSSFKTCTEQSLFPAPTPCPRRHYSPMLHKALVALGTVFLDDPNIRDFKSRCCFADAAKCYLEVECQKPQLSVVHAFDFMAAFHASQGDQTLGFLYFGMSARMGQVLGLAVDCSDWVKLGLIDETERLD</sequence>
<dbReference type="RefSeq" id="XP_001879118.1">
    <property type="nucleotide sequence ID" value="XM_001879083.1"/>
</dbReference>
<organism evidence="8">
    <name type="scientific">Laccaria bicolor (strain S238N-H82 / ATCC MYA-4686)</name>
    <name type="common">Bicoloured deceiver</name>
    <name type="synonym">Laccaria laccata var. bicolor</name>
    <dbReference type="NCBI Taxonomy" id="486041"/>
    <lineage>
        <taxon>Eukaryota</taxon>
        <taxon>Fungi</taxon>
        <taxon>Dikarya</taxon>
        <taxon>Basidiomycota</taxon>
        <taxon>Agaricomycotina</taxon>
        <taxon>Agaricomycetes</taxon>
        <taxon>Agaricomycetidae</taxon>
        <taxon>Agaricales</taxon>
        <taxon>Agaricineae</taxon>
        <taxon>Hydnangiaceae</taxon>
        <taxon>Laccaria</taxon>
    </lineage>
</organism>
<evidence type="ECO:0000256" key="2">
    <source>
        <dbReference type="ARBA" id="ARBA00022833"/>
    </source>
</evidence>
<reference evidence="7 8" key="1">
    <citation type="journal article" date="2008" name="Nature">
        <title>The genome of Laccaria bicolor provides insights into mycorrhizal symbiosis.</title>
        <authorList>
            <person name="Martin F."/>
            <person name="Aerts A."/>
            <person name="Ahren D."/>
            <person name="Brun A."/>
            <person name="Danchin E.G.J."/>
            <person name="Duchaussoy F."/>
            <person name="Gibon J."/>
            <person name="Kohler A."/>
            <person name="Lindquist E."/>
            <person name="Pereda V."/>
            <person name="Salamov A."/>
            <person name="Shapiro H.J."/>
            <person name="Wuyts J."/>
            <person name="Blaudez D."/>
            <person name="Buee M."/>
            <person name="Brokstein P."/>
            <person name="Canbaeck B."/>
            <person name="Cohen D."/>
            <person name="Courty P.E."/>
            <person name="Coutinho P.M."/>
            <person name="Delaruelle C."/>
            <person name="Detter J.C."/>
            <person name="Deveau A."/>
            <person name="DiFazio S."/>
            <person name="Duplessis S."/>
            <person name="Fraissinet-Tachet L."/>
            <person name="Lucic E."/>
            <person name="Frey-Klett P."/>
            <person name="Fourrey C."/>
            <person name="Feussner I."/>
            <person name="Gay G."/>
            <person name="Grimwood J."/>
            <person name="Hoegger P.J."/>
            <person name="Jain P."/>
            <person name="Kilaru S."/>
            <person name="Labbe J."/>
            <person name="Lin Y.C."/>
            <person name="Legue V."/>
            <person name="Le Tacon F."/>
            <person name="Marmeisse R."/>
            <person name="Melayah D."/>
            <person name="Montanini B."/>
            <person name="Muratet M."/>
            <person name="Nehls U."/>
            <person name="Niculita-Hirzel H."/>
            <person name="Oudot-Le Secq M.P."/>
            <person name="Peter M."/>
            <person name="Quesneville H."/>
            <person name="Rajashekar B."/>
            <person name="Reich M."/>
            <person name="Rouhier N."/>
            <person name="Schmutz J."/>
            <person name="Yin T."/>
            <person name="Chalot M."/>
            <person name="Henrissat B."/>
            <person name="Kuees U."/>
            <person name="Lucas S."/>
            <person name="Van de Peer Y."/>
            <person name="Podila G.K."/>
            <person name="Polle A."/>
            <person name="Pukkila P.J."/>
            <person name="Richardson P.M."/>
            <person name="Rouze P."/>
            <person name="Sanders I.R."/>
            <person name="Stajich J.E."/>
            <person name="Tunlid A."/>
            <person name="Tuskan G."/>
            <person name="Grigoriev I.V."/>
        </authorList>
    </citation>
    <scope>NUCLEOTIDE SEQUENCE [LARGE SCALE GENOMIC DNA]</scope>
    <source>
        <strain evidence="8">S238N-H82 / ATCC MYA-4686</strain>
    </source>
</reference>
<keyword evidence="6" id="KW-0539">Nucleus</keyword>
<dbReference type="InterPro" id="IPR051615">
    <property type="entry name" value="Transcr_Regulatory_Elem"/>
</dbReference>
<evidence type="ECO:0000256" key="1">
    <source>
        <dbReference type="ARBA" id="ARBA00022723"/>
    </source>
</evidence>
<keyword evidence="8" id="KW-1185">Reference proteome</keyword>
<dbReference type="STRING" id="486041.B0D537"/>
<dbReference type="GO" id="GO:0046872">
    <property type="term" value="F:metal ion binding"/>
    <property type="evidence" value="ECO:0007669"/>
    <property type="project" value="UniProtKB-KW"/>
</dbReference>
<dbReference type="KEGG" id="lbc:LACBIDRAFT_325489"/>
<evidence type="ECO:0000256" key="6">
    <source>
        <dbReference type="ARBA" id="ARBA00023242"/>
    </source>
</evidence>
<proteinExistence type="predicted"/>
<accession>B0D537</accession>
<evidence type="ECO:0000256" key="4">
    <source>
        <dbReference type="ARBA" id="ARBA00023125"/>
    </source>
</evidence>
<keyword evidence="1" id="KW-0479">Metal-binding</keyword>
<dbReference type="GeneID" id="6074653"/>
<dbReference type="EMBL" id="DS547097">
    <property type="protein sequence ID" value="EDR10668.1"/>
    <property type="molecule type" value="Genomic_DNA"/>
</dbReference>
<evidence type="ECO:0000256" key="5">
    <source>
        <dbReference type="ARBA" id="ARBA00023163"/>
    </source>
</evidence>
<dbReference type="OrthoDB" id="2154091at2759"/>
<dbReference type="GO" id="GO:0003677">
    <property type="term" value="F:DNA binding"/>
    <property type="evidence" value="ECO:0007669"/>
    <property type="project" value="UniProtKB-KW"/>
</dbReference>
<keyword evidence="4" id="KW-0238">DNA-binding</keyword>
<dbReference type="CDD" id="cd12148">
    <property type="entry name" value="fungal_TF_MHR"/>
    <property type="match status" value="1"/>
</dbReference>
<dbReference type="InParanoid" id="B0D537"/>
<keyword evidence="5" id="KW-0804">Transcription</keyword>
<evidence type="ECO:0000313" key="8">
    <source>
        <dbReference type="Proteomes" id="UP000001194"/>
    </source>
</evidence>